<evidence type="ECO:0008006" key="2">
    <source>
        <dbReference type="Google" id="ProtNLM"/>
    </source>
</evidence>
<dbReference type="EMBL" id="HBKQ01035238">
    <property type="protein sequence ID" value="CAE2256221.1"/>
    <property type="molecule type" value="Transcribed_RNA"/>
</dbReference>
<organism evidence="1">
    <name type="scientific">Odontella aurita</name>
    <dbReference type="NCBI Taxonomy" id="265563"/>
    <lineage>
        <taxon>Eukaryota</taxon>
        <taxon>Sar</taxon>
        <taxon>Stramenopiles</taxon>
        <taxon>Ochrophyta</taxon>
        <taxon>Bacillariophyta</taxon>
        <taxon>Mediophyceae</taxon>
        <taxon>Biddulphiophycidae</taxon>
        <taxon>Eupodiscales</taxon>
        <taxon>Odontellaceae</taxon>
        <taxon>Odontella</taxon>
    </lineage>
</organism>
<sequence length="161" mass="18140">MSNHDRAMGCYQEALQIRMLLYGDYDDRVASILQNMGIMEFRSKNLVKAREFLEEFMRIRKMNHTDESADYVNVLFIIGNIHKIQGNDGKARENWAEAYAIFNGIGLAEQNPQIAKVLTNLLSGDDQKSKKSGGVFGRLTNGLSGEKVLKATKKKPMKIAP</sequence>
<dbReference type="Gene3D" id="1.25.40.10">
    <property type="entry name" value="Tetratricopeptide repeat domain"/>
    <property type="match status" value="1"/>
</dbReference>
<evidence type="ECO:0000313" key="1">
    <source>
        <dbReference type="EMBL" id="CAE2256221.1"/>
    </source>
</evidence>
<protein>
    <recommendedName>
        <fullName evidence="2">Tetratricopeptide repeat protein</fullName>
    </recommendedName>
</protein>
<accession>A0A7S4J921</accession>
<dbReference type="InterPro" id="IPR011990">
    <property type="entry name" value="TPR-like_helical_dom_sf"/>
</dbReference>
<proteinExistence type="predicted"/>
<dbReference type="Pfam" id="PF13424">
    <property type="entry name" value="TPR_12"/>
    <property type="match status" value="1"/>
</dbReference>
<gene>
    <name evidence="1" type="ORF">OAUR00152_LOCUS24202</name>
</gene>
<name>A0A7S4J921_9STRA</name>
<dbReference type="AlphaFoldDB" id="A0A7S4J921"/>
<dbReference type="SUPFAM" id="SSF48452">
    <property type="entry name" value="TPR-like"/>
    <property type="match status" value="1"/>
</dbReference>
<reference evidence="1" key="1">
    <citation type="submission" date="2021-01" db="EMBL/GenBank/DDBJ databases">
        <authorList>
            <person name="Corre E."/>
            <person name="Pelletier E."/>
            <person name="Niang G."/>
            <person name="Scheremetjew M."/>
            <person name="Finn R."/>
            <person name="Kale V."/>
            <person name="Holt S."/>
            <person name="Cochrane G."/>
            <person name="Meng A."/>
            <person name="Brown T."/>
            <person name="Cohen L."/>
        </authorList>
    </citation>
    <scope>NUCLEOTIDE SEQUENCE</scope>
    <source>
        <strain evidence="1">Isolate 1302-5</strain>
    </source>
</reference>